<dbReference type="CDD" id="cd06261">
    <property type="entry name" value="TM_PBP2"/>
    <property type="match status" value="1"/>
</dbReference>
<dbReference type="RefSeq" id="WP_101588278.1">
    <property type="nucleotide sequence ID" value="NZ_FXZM01000004.1"/>
</dbReference>
<comment type="similarity">
    <text evidence="7">Belongs to the binding-protein-dependent transport system permease family.</text>
</comment>
<evidence type="ECO:0000256" key="1">
    <source>
        <dbReference type="ARBA" id="ARBA00004651"/>
    </source>
</evidence>
<feature type="transmembrane region" description="Helical" evidence="7">
    <location>
        <begin position="12"/>
        <end position="32"/>
    </location>
</feature>
<dbReference type="PROSITE" id="PS50928">
    <property type="entry name" value="ABC_TM1"/>
    <property type="match status" value="1"/>
</dbReference>
<evidence type="ECO:0000259" key="8">
    <source>
        <dbReference type="PROSITE" id="PS50928"/>
    </source>
</evidence>
<dbReference type="GO" id="GO:0071916">
    <property type="term" value="F:dipeptide transmembrane transporter activity"/>
    <property type="evidence" value="ECO:0007669"/>
    <property type="project" value="TreeGrafter"/>
</dbReference>
<feature type="transmembrane region" description="Helical" evidence="7">
    <location>
        <begin position="99"/>
        <end position="121"/>
    </location>
</feature>
<evidence type="ECO:0000256" key="6">
    <source>
        <dbReference type="ARBA" id="ARBA00023136"/>
    </source>
</evidence>
<evidence type="ECO:0000313" key="10">
    <source>
        <dbReference type="Proteomes" id="UP000234462"/>
    </source>
</evidence>
<comment type="subcellular location">
    <subcellularLocation>
        <location evidence="1 7">Cell membrane</location>
        <topology evidence="1 7">Multi-pass membrane protein</topology>
    </subcellularLocation>
</comment>
<dbReference type="Gene3D" id="1.10.3720.10">
    <property type="entry name" value="MetI-like"/>
    <property type="match status" value="1"/>
</dbReference>
<dbReference type="Pfam" id="PF00528">
    <property type="entry name" value="BPD_transp_1"/>
    <property type="match status" value="1"/>
</dbReference>
<dbReference type="Proteomes" id="UP000234462">
    <property type="component" value="Unassembled WGS sequence"/>
</dbReference>
<dbReference type="InterPro" id="IPR045621">
    <property type="entry name" value="BPD_transp_1_N"/>
</dbReference>
<dbReference type="PANTHER" id="PTHR43163:SF6">
    <property type="entry name" value="DIPEPTIDE TRANSPORT SYSTEM PERMEASE PROTEIN DPPB-RELATED"/>
    <property type="match status" value="1"/>
</dbReference>
<evidence type="ECO:0000256" key="2">
    <source>
        <dbReference type="ARBA" id="ARBA00022448"/>
    </source>
</evidence>
<sequence length="314" mass="33411">MKVGTVVTGRLLSMIPTIILATLIVFLLIRLIPGDPANAIAGEYATPERLAEIRAQLGLDKPLILQYLSWLGGIFTGDLGASFMTGQGVLSLILERLPVTLTLTTMGLLVAIGIGLPTGIISASRSGGRLDRFLTTAATLGLAVPNFWLGMVLILVFSISLGWLPGPGGPLFLADPIGAIRATILPAIALGMIGGAEICRQVRSAMVEDLSSDHVRTHKAKGIPWNRILWVHSLKNSSLPFLTIVGLQISRLLSGAVVVETVFGLSGLGTLIVTATNQREYLVVQGVVLIMALLVIFTNLVVDVLYRVIDPRIK</sequence>
<gene>
    <name evidence="9" type="ORF">BJEO58_00994</name>
</gene>
<dbReference type="GO" id="GO:0005886">
    <property type="term" value="C:plasma membrane"/>
    <property type="evidence" value="ECO:0007669"/>
    <property type="project" value="UniProtKB-SubCell"/>
</dbReference>
<dbReference type="EMBL" id="FXZM01000004">
    <property type="protein sequence ID" value="SMY11409.1"/>
    <property type="molecule type" value="Genomic_DNA"/>
</dbReference>
<feature type="transmembrane region" description="Helical" evidence="7">
    <location>
        <begin position="252"/>
        <end position="275"/>
    </location>
</feature>
<feature type="domain" description="ABC transmembrane type-1" evidence="8">
    <location>
        <begin position="97"/>
        <end position="306"/>
    </location>
</feature>
<evidence type="ECO:0000256" key="7">
    <source>
        <dbReference type="RuleBase" id="RU363032"/>
    </source>
</evidence>
<keyword evidence="3" id="KW-1003">Cell membrane</keyword>
<keyword evidence="6 7" id="KW-0472">Membrane</keyword>
<evidence type="ECO:0000256" key="4">
    <source>
        <dbReference type="ARBA" id="ARBA00022692"/>
    </source>
</evidence>
<reference evidence="10" key="1">
    <citation type="submission" date="2017-03" db="EMBL/GenBank/DDBJ databases">
        <authorList>
            <person name="Monnet C."/>
        </authorList>
    </citation>
    <scope>NUCLEOTIDE SEQUENCE [LARGE SCALE GENOMIC DNA]</scope>
    <source>
        <strain evidence="10">SJ5-8</strain>
    </source>
</reference>
<dbReference type="OrthoDB" id="3543764at2"/>
<dbReference type="Pfam" id="PF19300">
    <property type="entry name" value="BPD_transp_1_N"/>
    <property type="match status" value="1"/>
</dbReference>
<protein>
    <submittedName>
        <fullName evidence="9">Peptide/nickel transport system permease protein</fullName>
    </submittedName>
</protein>
<keyword evidence="4 7" id="KW-0812">Transmembrane</keyword>
<evidence type="ECO:0000256" key="5">
    <source>
        <dbReference type="ARBA" id="ARBA00022989"/>
    </source>
</evidence>
<keyword evidence="2 7" id="KW-0813">Transport</keyword>
<keyword evidence="10" id="KW-1185">Reference proteome</keyword>
<feature type="transmembrane region" description="Helical" evidence="7">
    <location>
        <begin position="281"/>
        <end position="306"/>
    </location>
</feature>
<dbReference type="AlphaFoldDB" id="A0A2H1L3J5"/>
<dbReference type="PANTHER" id="PTHR43163">
    <property type="entry name" value="DIPEPTIDE TRANSPORT SYSTEM PERMEASE PROTEIN DPPB-RELATED"/>
    <property type="match status" value="1"/>
</dbReference>
<dbReference type="SUPFAM" id="SSF161098">
    <property type="entry name" value="MetI-like"/>
    <property type="match status" value="1"/>
</dbReference>
<evidence type="ECO:0000313" key="9">
    <source>
        <dbReference type="EMBL" id="SMY11409.1"/>
    </source>
</evidence>
<proteinExistence type="inferred from homology"/>
<name>A0A2H1L3J5_9MICO</name>
<dbReference type="InterPro" id="IPR035906">
    <property type="entry name" value="MetI-like_sf"/>
</dbReference>
<dbReference type="InterPro" id="IPR000515">
    <property type="entry name" value="MetI-like"/>
</dbReference>
<organism evidence="9 10">
    <name type="scientific">Brevibacterium jeotgali</name>
    <dbReference type="NCBI Taxonomy" id="1262550"/>
    <lineage>
        <taxon>Bacteria</taxon>
        <taxon>Bacillati</taxon>
        <taxon>Actinomycetota</taxon>
        <taxon>Actinomycetes</taxon>
        <taxon>Micrococcales</taxon>
        <taxon>Brevibacteriaceae</taxon>
        <taxon>Brevibacterium</taxon>
    </lineage>
</organism>
<accession>A0A2H1L3J5</accession>
<feature type="transmembrane region" description="Helical" evidence="7">
    <location>
        <begin position="133"/>
        <end position="159"/>
    </location>
</feature>
<feature type="transmembrane region" description="Helical" evidence="7">
    <location>
        <begin position="179"/>
        <end position="199"/>
    </location>
</feature>
<evidence type="ECO:0000256" key="3">
    <source>
        <dbReference type="ARBA" id="ARBA00022475"/>
    </source>
</evidence>
<keyword evidence="5 7" id="KW-1133">Transmembrane helix</keyword>